<dbReference type="InterPro" id="IPR036291">
    <property type="entry name" value="NAD(P)-bd_dom_sf"/>
</dbReference>
<name>A0A166H0U7_9MICO</name>
<dbReference type="Proteomes" id="UP000076717">
    <property type="component" value="Unassembled WGS sequence"/>
</dbReference>
<gene>
    <name evidence="1" type="ORF">ACH61_03171</name>
</gene>
<protein>
    <submittedName>
        <fullName evidence="1">Uncharacterized protein</fullName>
    </submittedName>
</protein>
<dbReference type="AlphaFoldDB" id="A0A166H0U7"/>
<dbReference type="SUPFAM" id="SSF51735">
    <property type="entry name" value="NAD(P)-binding Rossmann-fold domains"/>
    <property type="match status" value="1"/>
</dbReference>
<comment type="caution">
    <text evidence="1">The sequence shown here is derived from an EMBL/GenBank/DDBJ whole genome shotgun (WGS) entry which is preliminary data.</text>
</comment>
<organism evidence="1 2">
    <name type="scientific">Rathayibacter tanaceti</name>
    <dbReference type="NCBI Taxonomy" id="1671680"/>
    <lineage>
        <taxon>Bacteria</taxon>
        <taxon>Bacillati</taxon>
        <taxon>Actinomycetota</taxon>
        <taxon>Actinomycetes</taxon>
        <taxon>Micrococcales</taxon>
        <taxon>Microbacteriaceae</taxon>
        <taxon>Rathayibacter</taxon>
    </lineage>
</organism>
<evidence type="ECO:0000313" key="1">
    <source>
        <dbReference type="EMBL" id="KZX19731.1"/>
    </source>
</evidence>
<keyword evidence="2" id="KW-1185">Reference proteome</keyword>
<sequence length="45" mass="4701">MLERHGRLDGVVVAAGVVAFGPSAELDPAVLEELVEVNALARSGW</sequence>
<evidence type="ECO:0000313" key="2">
    <source>
        <dbReference type="Proteomes" id="UP000076717"/>
    </source>
</evidence>
<reference evidence="1 2" key="1">
    <citation type="submission" date="2015-08" db="EMBL/GenBank/DDBJ databases">
        <title>Draft Genome Sequence of Rathayibacter sp. Strain VKM Ac-2596 Isolated from Leaf Gall Induced by Plant-Parasitic Nematodes.</title>
        <authorList>
            <person name="Vasilenko O.V."/>
            <person name="Starodumova I.P."/>
            <person name="Tarlachkov S.V."/>
            <person name="Dorofeeva L.V."/>
            <person name="Evtushenko L.I."/>
        </authorList>
    </citation>
    <scope>NUCLEOTIDE SEQUENCE [LARGE SCALE GENOMIC DNA]</scope>
    <source>
        <strain evidence="1 2">VKM Ac-2596</strain>
    </source>
</reference>
<dbReference type="EMBL" id="LIIN01000227">
    <property type="protein sequence ID" value="KZX19731.1"/>
    <property type="molecule type" value="Genomic_DNA"/>
</dbReference>
<proteinExistence type="predicted"/>
<dbReference type="Gene3D" id="3.40.50.720">
    <property type="entry name" value="NAD(P)-binding Rossmann-like Domain"/>
    <property type="match status" value="1"/>
</dbReference>
<accession>A0A166H0U7</accession>